<organism evidence="1 2">
    <name type="scientific">Trichoderma asperellum</name>
    <name type="common">Filamentous fungus</name>
    <dbReference type="NCBI Taxonomy" id="101201"/>
    <lineage>
        <taxon>Eukaryota</taxon>
        <taxon>Fungi</taxon>
        <taxon>Dikarya</taxon>
        <taxon>Ascomycota</taxon>
        <taxon>Pezizomycotina</taxon>
        <taxon>Sordariomycetes</taxon>
        <taxon>Hypocreomycetidae</taxon>
        <taxon>Hypocreales</taxon>
        <taxon>Hypocreaceae</taxon>
        <taxon>Trichoderma</taxon>
    </lineage>
</organism>
<dbReference type="EMBL" id="BLZH01000002">
    <property type="protein sequence ID" value="GFP53204.1"/>
    <property type="molecule type" value="Genomic_DNA"/>
</dbReference>
<accession>A0A6V8QL32</accession>
<comment type="caution">
    <text evidence="1">The sequence shown here is derived from an EMBL/GenBank/DDBJ whole genome shotgun (WGS) entry which is preliminary data.</text>
</comment>
<gene>
    <name evidence="1" type="ORF">TASIC1_0002038800</name>
</gene>
<sequence>MASESLQQHQRFLAAVLNTAHEPLDAEERAMARIKFYRIIDRYSKRKRDGSKYKRHLLIRYTYEYALSEESRIHFLQTFYQALELSIDGEGRVNLDDKEQADKLWLKISAFADFLVDNFYLPLSLLLVKASARRAPLPTLMSQPAVPDLITDPREDCLTRDRHRCIITQAFDFDEAVSRHKQYADEAKDDEERSLFKGGNHFLHLEAAPVLPHSLAEIGSSPSELSRTKKLTLEILNIFDNGIQNLINECVGKPRNAMTLTKNYHHMFGEFEFYFTRLDGPNDPPHTYKIDNFLSSPMRKELPVTRTFYTEADGKPIDPPEPRFLALRRSLAHVLYLSSAGQYIDELLKKLKENPADEDGSTELGLFAQLRLDGWCPATNTERQ</sequence>
<dbReference type="Proteomes" id="UP000517252">
    <property type="component" value="Unassembled WGS sequence"/>
</dbReference>
<name>A0A6V8QL32_TRIAP</name>
<protein>
    <submittedName>
        <fullName evidence="1">Uncharacterized protein</fullName>
    </submittedName>
</protein>
<evidence type="ECO:0000313" key="1">
    <source>
        <dbReference type="EMBL" id="GFP53204.1"/>
    </source>
</evidence>
<dbReference type="AlphaFoldDB" id="A0A6V8QL32"/>
<proteinExistence type="predicted"/>
<dbReference type="OrthoDB" id="2104739at2759"/>
<reference evidence="1 2" key="1">
    <citation type="submission" date="2020-07" db="EMBL/GenBank/DDBJ databases">
        <title>Trichoderma asperellum IC-1 whole genome shotgun sequence.</title>
        <authorList>
            <person name="Kanamasa S."/>
            <person name="Takahashi H."/>
        </authorList>
    </citation>
    <scope>NUCLEOTIDE SEQUENCE [LARGE SCALE GENOMIC DNA]</scope>
    <source>
        <strain evidence="1 2">IC-1</strain>
    </source>
</reference>
<evidence type="ECO:0000313" key="2">
    <source>
        <dbReference type="Proteomes" id="UP000517252"/>
    </source>
</evidence>